<feature type="transmembrane region" description="Helical" evidence="1">
    <location>
        <begin position="127"/>
        <end position="151"/>
    </location>
</feature>
<dbReference type="PANTHER" id="PTHR35864">
    <property type="entry name" value="ZINC METALLOPROTEASE MJ0611-RELATED"/>
    <property type="match status" value="1"/>
</dbReference>
<dbReference type="Proteomes" id="UP000722459">
    <property type="component" value="Unassembled WGS sequence"/>
</dbReference>
<name>A0A8T5GG22_9ARCH</name>
<keyword evidence="1" id="KW-1133">Transmembrane helix</keyword>
<dbReference type="AlphaFoldDB" id="A0A8T5GG22"/>
<proteinExistence type="predicted"/>
<evidence type="ECO:0000313" key="3">
    <source>
        <dbReference type="Proteomes" id="UP000722459"/>
    </source>
</evidence>
<keyword evidence="1" id="KW-0812">Transmembrane</keyword>
<sequence length="217" mass="23947">MNKKSAWYFSPKEKKDLLISWVVLSLAFTLVLLRVRLIGDLLNSGKPLPLELAVLIAFVAVGTGFVFHELAHRQAARHFGFHSEYRAWYQMLGLAVVFAAVTGWIIAAPGATYFFGQNVTRKQNGIISLAGPAINLILGFLFLTLGFLIIGSFVGNILIAASMINFFFAFFNLLPILMLDGSKVVAWNPLVWIVSIAIAGIMSFMPELFIALISFAF</sequence>
<accession>A0A8T5GG22</accession>
<reference evidence="2" key="1">
    <citation type="journal article" date="2021" name="ISME J.">
        <title>Mercury methylation by metabolically versatile and cosmopolitan marine bacteria.</title>
        <authorList>
            <person name="Lin H."/>
            <person name="Ascher D.B."/>
            <person name="Myung Y."/>
            <person name="Lamborg C.H."/>
            <person name="Hallam S.J."/>
            <person name="Gionfriddo C.M."/>
            <person name="Holt K.E."/>
            <person name="Moreau J.W."/>
        </authorList>
    </citation>
    <scope>NUCLEOTIDE SEQUENCE</scope>
    <source>
        <strain evidence="2">SI075_bin30</strain>
    </source>
</reference>
<comment type="caution">
    <text evidence="2">The sequence shown here is derived from an EMBL/GenBank/DDBJ whole genome shotgun (WGS) entry which is preliminary data.</text>
</comment>
<feature type="transmembrane region" description="Helical" evidence="1">
    <location>
        <begin position="87"/>
        <end position="115"/>
    </location>
</feature>
<feature type="transmembrane region" description="Helical" evidence="1">
    <location>
        <begin position="190"/>
        <end position="216"/>
    </location>
</feature>
<dbReference type="PANTHER" id="PTHR35864:SF1">
    <property type="entry name" value="ZINC METALLOPROTEASE YWHC-RELATED"/>
    <property type="match status" value="1"/>
</dbReference>
<feature type="transmembrane region" description="Helical" evidence="1">
    <location>
        <begin position="17"/>
        <end position="35"/>
    </location>
</feature>
<dbReference type="InterPro" id="IPR052348">
    <property type="entry name" value="Metallopeptidase_M50B"/>
</dbReference>
<feature type="transmembrane region" description="Helical" evidence="1">
    <location>
        <begin position="157"/>
        <end position="178"/>
    </location>
</feature>
<evidence type="ECO:0000313" key="2">
    <source>
        <dbReference type="EMBL" id="MBT4870770.1"/>
    </source>
</evidence>
<evidence type="ECO:0000256" key="1">
    <source>
        <dbReference type="SAM" id="Phobius"/>
    </source>
</evidence>
<feature type="transmembrane region" description="Helical" evidence="1">
    <location>
        <begin position="47"/>
        <end position="67"/>
    </location>
</feature>
<gene>
    <name evidence="2" type="ORF">HON47_04300</name>
</gene>
<keyword evidence="1" id="KW-0472">Membrane</keyword>
<organism evidence="2 3">
    <name type="scientific">Candidatus Iainarchaeum sp</name>
    <dbReference type="NCBI Taxonomy" id="3101447"/>
    <lineage>
        <taxon>Archaea</taxon>
        <taxon>Candidatus Iainarchaeota</taxon>
        <taxon>Candidatus Iainarchaeia</taxon>
        <taxon>Candidatus Iainarchaeales</taxon>
        <taxon>Candidatus Iainarchaeaceae</taxon>
        <taxon>Candidatus Iainarchaeum</taxon>
    </lineage>
</organism>
<evidence type="ECO:0008006" key="4">
    <source>
        <dbReference type="Google" id="ProtNLM"/>
    </source>
</evidence>
<dbReference type="EMBL" id="JABJNZ010000057">
    <property type="protein sequence ID" value="MBT4870770.1"/>
    <property type="molecule type" value="Genomic_DNA"/>
</dbReference>
<protein>
    <recommendedName>
        <fullName evidence="4">Site-2 protease family protein</fullName>
    </recommendedName>
</protein>